<feature type="transmembrane region" description="Helical" evidence="7">
    <location>
        <begin position="212"/>
        <end position="231"/>
    </location>
</feature>
<name>A0A6A6XMG1_9PLEO</name>
<feature type="compositionally biased region" description="Basic and acidic residues" evidence="6">
    <location>
        <begin position="287"/>
        <end position="298"/>
    </location>
</feature>
<evidence type="ECO:0000256" key="1">
    <source>
        <dbReference type="ARBA" id="ARBA00004141"/>
    </source>
</evidence>
<feature type="region of interest" description="Disordered" evidence="6">
    <location>
        <begin position="275"/>
        <end position="323"/>
    </location>
</feature>
<dbReference type="EMBL" id="MU001808">
    <property type="protein sequence ID" value="KAF2797358.1"/>
    <property type="molecule type" value="Genomic_DNA"/>
</dbReference>
<protein>
    <submittedName>
        <fullName evidence="8">Putative plasma membrane zinc ion transporter</fullName>
    </submittedName>
</protein>
<evidence type="ECO:0000256" key="4">
    <source>
        <dbReference type="ARBA" id="ARBA00023136"/>
    </source>
</evidence>
<dbReference type="PANTHER" id="PTHR11040">
    <property type="entry name" value="ZINC/IRON TRANSPORTER"/>
    <property type="match status" value="1"/>
</dbReference>
<evidence type="ECO:0000313" key="8">
    <source>
        <dbReference type="EMBL" id="KAF2797358.1"/>
    </source>
</evidence>
<dbReference type="Proteomes" id="UP000799757">
    <property type="component" value="Unassembled WGS sequence"/>
</dbReference>
<feature type="coiled-coil region" evidence="5">
    <location>
        <begin position="331"/>
        <end position="358"/>
    </location>
</feature>
<feature type="transmembrane region" description="Helical" evidence="7">
    <location>
        <begin position="243"/>
        <end position="265"/>
    </location>
</feature>
<dbReference type="AlphaFoldDB" id="A0A6A6XMG1"/>
<feature type="transmembrane region" description="Helical" evidence="7">
    <location>
        <begin position="477"/>
        <end position="499"/>
    </location>
</feature>
<keyword evidence="2 7" id="KW-0812">Transmembrane</keyword>
<evidence type="ECO:0000256" key="2">
    <source>
        <dbReference type="ARBA" id="ARBA00022692"/>
    </source>
</evidence>
<keyword evidence="4 7" id="KW-0472">Membrane</keyword>
<evidence type="ECO:0000256" key="5">
    <source>
        <dbReference type="SAM" id="Coils"/>
    </source>
</evidence>
<feature type="region of interest" description="Disordered" evidence="6">
    <location>
        <begin position="68"/>
        <end position="92"/>
    </location>
</feature>
<organism evidence="8 9">
    <name type="scientific">Melanomma pulvis-pyrius CBS 109.77</name>
    <dbReference type="NCBI Taxonomy" id="1314802"/>
    <lineage>
        <taxon>Eukaryota</taxon>
        <taxon>Fungi</taxon>
        <taxon>Dikarya</taxon>
        <taxon>Ascomycota</taxon>
        <taxon>Pezizomycotina</taxon>
        <taxon>Dothideomycetes</taxon>
        <taxon>Pleosporomycetidae</taxon>
        <taxon>Pleosporales</taxon>
        <taxon>Melanommataceae</taxon>
        <taxon>Melanomma</taxon>
    </lineage>
</organism>
<dbReference type="Pfam" id="PF02535">
    <property type="entry name" value="Zip"/>
    <property type="match status" value="1"/>
</dbReference>
<feature type="transmembrane region" description="Helical" evidence="7">
    <location>
        <begin position="520"/>
        <end position="540"/>
    </location>
</feature>
<proteinExistence type="predicted"/>
<evidence type="ECO:0000256" key="7">
    <source>
        <dbReference type="SAM" id="Phobius"/>
    </source>
</evidence>
<gene>
    <name evidence="8" type="ORF">K505DRAFT_398722</name>
</gene>
<evidence type="ECO:0000256" key="6">
    <source>
        <dbReference type="SAM" id="MobiDB-lite"/>
    </source>
</evidence>
<feature type="transmembrane region" description="Helical" evidence="7">
    <location>
        <begin position="118"/>
        <end position="139"/>
    </location>
</feature>
<feature type="transmembrane region" description="Helical" evidence="7">
    <location>
        <begin position="412"/>
        <end position="435"/>
    </location>
</feature>
<accession>A0A6A6XMG1</accession>
<feature type="transmembrane region" description="Helical" evidence="7">
    <location>
        <begin position="387"/>
        <end position="406"/>
    </location>
</feature>
<keyword evidence="5" id="KW-0175">Coiled coil</keyword>
<feature type="transmembrane region" description="Helical" evidence="7">
    <location>
        <begin position="447"/>
        <end position="471"/>
    </location>
</feature>
<feature type="transmembrane region" description="Helical" evidence="7">
    <location>
        <begin position="168"/>
        <end position="191"/>
    </location>
</feature>
<keyword evidence="3 7" id="KW-1133">Transmembrane helix</keyword>
<evidence type="ECO:0000313" key="9">
    <source>
        <dbReference type="Proteomes" id="UP000799757"/>
    </source>
</evidence>
<evidence type="ECO:0000256" key="3">
    <source>
        <dbReference type="ARBA" id="ARBA00022989"/>
    </source>
</evidence>
<dbReference type="GO" id="GO:0005385">
    <property type="term" value="F:zinc ion transmembrane transporter activity"/>
    <property type="evidence" value="ECO:0007669"/>
    <property type="project" value="TreeGrafter"/>
</dbReference>
<dbReference type="OrthoDB" id="448280at2759"/>
<reference evidence="8" key="1">
    <citation type="journal article" date="2020" name="Stud. Mycol.">
        <title>101 Dothideomycetes genomes: a test case for predicting lifestyles and emergence of pathogens.</title>
        <authorList>
            <person name="Haridas S."/>
            <person name="Albert R."/>
            <person name="Binder M."/>
            <person name="Bloem J."/>
            <person name="Labutti K."/>
            <person name="Salamov A."/>
            <person name="Andreopoulos B."/>
            <person name="Baker S."/>
            <person name="Barry K."/>
            <person name="Bills G."/>
            <person name="Bluhm B."/>
            <person name="Cannon C."/>
            <person name="Castanera R."/>
            <person name="Culley D."/>
            <person name="Daum C."/>
            <person name="Ezra D."/>
            <person name="Gonzalez J."/>
            <person name="Henrissat B."/>
            <person name="Kuo A."/>
            <person name="Liang C."/>
            <person name="Lipzen A."/>
            <person name="Lutzoni F."/>
            <person name="Magnuson J."/>
            <person name="Mondo S."/>
            <person name="Nolan M."/>
            <person name="Ohm R."/>
            <person name="Pangilinan J."/>
            <person name="Park H.-J."/>
            <person name="Ramirez L."/>
            <person name="Alfaro M."/>
            <person name="Sun H."/>
            <person name="Tritt A."/>
            <person name="Yoshinaga Y."/>
            <person name="Zwiers L.-H."/>
            <person name="Turgeon B."/>
            <person name="Goodwin S."/>
            <person name="Spatafora J."/>
            <person name="Crous P."/>
            <person name="Grigoriev I."/>
        </authorList>
    </citation>
    <scope>NUCLEOTIDE SEQUENCE</scope>
    <source>
        <strain evidence="8">CBS 109.77</strain>
    </source>
</reference>
<dbReference type="InterPro" id="IPR003689">
    <property type="entry name" value="ZIP"/>
</dbReference>
<sequence>MNCPSRTDDDGFNPGWNQNPPLFASALTTCQDMNGIANSRELRNVYCTIDGKSCLGCDGAHGSSINTRPPECTPVRTKMGARSPSKGPCTRLKESSNAGITDQICPLNTSCRSSTPDLISWILWLLSVLCTSILISSVGRNVFRASTRFDKRASCTTGGASENYNVPFHVGGLFIILFVSTTACAFPILVIKFPRLRIPASFLFSAKHFGTGVLIATAFVHLLPTAFISLGNPCLSGFWTTDYPAMPGAIALAGIFFVAIVEMIFSPTQHACGGGNQGVDSITQTPHHHENNESDRPGRVQPVTIDGSTQMRNLGPLQGRASSISRTLSRMDQENQRLDDAEAGAQRAQDAALKIERRFPIGDSETSQQISGLTPEQAHKKAVMQCFLLEMGILFHSVFIGMSLSVSVGSEFVVLLIAIIFHQTFEGLALGVRIAAIEWPKNGMQPWLMALAYGCTTPLGQAIGIATHTLYAPDSEIGLLMVGVMNAISAGLLVFASLVELLSEDFLSDKSWQILEGKRRVYACVLVFLGAFFMSLVGAWA</sequence>
<keyword evidence="9" id="KW-1185">Reference proteome</keyword>
<dbReference type="GO" id="GO:0005886">
    <property type="term" value="C:plasma membrane"/>
    <property type="evidence" value="ECO:0007669"/>
    <property type="project" value="TreeGrafter"/>
</dbReference>
<comment type="subcellular location">
    <subcellularLocation>
        <location evidence="1">Membrane</location>
        <topology evidence="1">Multi-pass membrane protein</topology>
    </subcellularLocation>
</comment>
<dbReference type="PANTHER" id="PTHR11040:SF55">
    <property type="entry name" value="MEMBRANE ZINC ION TRANSPORTER, PUTATIVE (AFU_ORTHOLOGUE AFUA_6G00470)-RELATED"/>
    <property type="match status" value="1"/>
</dbReference>